<comment type="caution">
    <text evidence="2">The sequence shown here is derived from an EMBL/GenBank/DDBJ whole genome shotgun (WGS) entry which is preliminary data.</text>
</comment>
<evidence type="ECO:0000313" key="2">
    <source>
        <dbReference type="EMBL" id="KAJ8927129.1"/>
    </source>
</evidence>
<feature type="region of interest" description="Disordered" evidence="1">
    <location>
        <begin position="139"/>
        <end position="159"/>
    </location>
</feature>
<dbReference type="EMBL" id="JANEYF010005719">
    <property type="protein sequence ID" value="KAJ8927129.1"/>
    <property type="molecule type" value="Genomic_DNA"/>
</dbReference>
<gene>
    <name evidence="2" type="ORF">NQ314_020402</name>
</gene>
<accession>A0AAV8WK55</accession>
<feature type="compositionally biased region" description="Polar residues" evidence="1">
    <location>
        <begin position="139"/>
        <end position="151"/>
    </location>
</feature>
<protein>
    <recommendedName>
        <fullName evidence="4">Exophilin 5</fullName>
    </recommendedName>
</protein>
<evidence type="ECO:0000256" key="1">
    <source>
        <dbReference type="SAM" id="MobiDB-lite"/>
    </source>
</evidence>
<evidence type="ECO:0008006" key="4">
    <source>
        <dbReference type="Google" id="ProtNLM"/>
    </source>
</evidence>
<dbReference type="AlphaFoldDB" id="A0AAV8WK55"/>
<proteinExistence type="predicted"/>
<keyword evidence="3" id="KW-1185">Reference proteome</keyword>
<feature type="compositionally biased region" description="Pro residues" evidence="1">
    <location>
        <begin position="20"/>
        <end position="30"/>
    </location>
</feature>
<sequence length="258" mass="28639">MDKIAIAAPPLPQKTKLRPKSPPSDFPSPTVPVDSVTPSVSLDVFHNSNSFSEEQNRNVVKILICPQNEKNINKTNVNLSENFVIKNKSTESNNVSPCIRISVNSDMDQNSIMAETPHETSNSYFDYGLHNYRTMSSGQISPSDTLDSGTCSDLDGTPPPLPIKKIGGVSITLIENDSDGNESSISCDSLNNDKVLPVNNPIIISSLNKSPFLPQTLLQDIRQRNTKLTPTKSFPIIDEKSYEERKKRRNRGEERNRI</sequence>
<dbReference type="Proteomes" id="UP001162156">
    <property type="component" value="Unassembled WGS sequence"/>
</dbReference>
<feature type="region of interest" description="Disordered" evidence="1">
    <location>
        <begin position="1"/>
        <end position="32"/>
    </location>
</feature>
<reference evidence="2" key="1">
    <citation type="journal article" date="2023" name="Insect Mol. Biol.">
        <title>Genome sequencing provides insights into the evolution of gene families encoding plant cell wall-degrading enzymes in longhorned beetles.</title>
        <authorList>
            <person name="Shin N.R."/>
            <person name="Okamura Y."/>
            <person name="Kirsch R."/>
            <person name="Pauchet Y."/>
        </authorList>
    </citation>
    <scope>NUCLEOTIDE SEQUENCE</scope>
    <source>
        <strain evidence="2">RBIC_L_NR</strain>
    </source>
</reference>
<evidence type="ECO:0000313" key="3">
    <source>
        <dbReference type="Proteomes" id="UP001162156"/>
    </source>
</evidence>
<feature type="region of interest" description="Disordered" evidence="1">
    <location>
        <begin position="239"/>
        <end position="258"/>
    </location>
</feature>
<name>A0AAV8WK55_9CUCU</name>
<organism evidence="2 3">
    <name type="scientific">Rhamnusium bicolor</name>
    <dbReference type="NCBI Taxonomy" id="1586634"/>
    <lineage>
        <taxon>Eukaryota</taxon>
        <taxon>Metazoa</taxon>
        <taxon>Ecdysozoa</taxon>
        <taxon>Arthropoda</taxon>
        <taxon>Hexapoda</taxon>
        <taxon>Insecta</taxon>
        <taxon>Pterygota</taxon>
        <taxon>Neoptera</taxon>
        <taxon>Endopterygota</taxon>
        <taxon>Coleoptera</taxon>
        <taxon>Polyphaga</taxon>
        <taxon>Cucujiformia</taxon>
        <taxon>Chrysomeloidea</taxon>
        <taxon>Cerambycidae</taxon>
        <taxon>Lepturinae</taxon>
        <taxon>Rhagiini</taxon>
        <taxon>Rhamnusium</taxon>
    </lineage>
</organism>